<protein>
    <recommendedName>
        <fullName evidence="3">Outer membrane channel protein CpnT-like N-terminal domain-containing protein</fullName>
    </recommendedName>
</protein>
<gene>
    <name evidence="4" type="ORF">GCM10009560_26400</name>
</gene>
<dbReference type="InterPro" id="IPR057746">
    <property type="entry name" value="CpnT-like_N"/>
</dbReference>
<evidence type="ECO:0000256" key="2">
    <source>
        <dbReference type="SAM" id="Phobius"/>
    </source>
</evidence>
<feature type="compositionally biased region" description="Polar residues" evidence="1">
    <location>
        <begin position="702"/>
        <end position="717"/>
    </location>
</feature>
<feature type="compositionally biased region" description="Low complexity" evidence="1">
    <location>
        <begin position="459"/>
        <end position="472"/>
    </location>
</feature>
<feature type="compositionally biased region" description="Basic and acidic residues" evidence="1">
    <location>
        <begin position="652"/>
        <end position="669"/>
    </location>
</feature>
<dbReference type="Proteomes" id="UP001501578">
    <property type="component" value="Unassembled WGS sequence"/>
</dbReference>
<feature type="region of interest" description="Disordered" evidence="1">
    <location>
        <begin position="1069"/>
        <end position="1095"/>
    </location>
</feature>
<accession>A0ABN1PAX8</accession>
<feature type="compositionally biased region" description="Low complexity" evidence="1">
    <location>
        <begin position="480"/>
        <end position="564"/>
    </location>
</feature>
<feature type="domain" description="Outer membrane channel protein CpnT-like N-terminal" evidence="3">
    <location>
        <begin position="5"/>
        <end position="135"/>
    </location>
</feature>
<sequence>MPDVAKPYIGWVVGMDWPEGDETGCFRLADACVTAAHALVEGTSAARPGAASKIGQDWEGKAHLEFAAHVSRVQGGKVAQQVDRLVKTAVALNGIGVQIQYAKYMIEATVWLLAGQIVYLAAAAFASGGASLALIPPRVQLARLTVAQIAKTTLRNIAMFAGIVAGMDGGIQALQMIQGRRDEIDLKQLGVSALSGAAMGGMMGALSGGLNRMASPALRAGLTRAEMGTADKLLAAASSSIYGQAGQFALTGGITTAGSLLAEGNFSWEMLAKGVTSSALGADGQHLAGALPRTGGDGGSGGGTATLPDGGGDGPRSNGGSGSGDGPGSGGGSRTDSTSGYGGPRADNSPGTDGGAPSGPRQDGGPPNGTRQDGGAPNGTGGSPVGGRADGGSGGDGGSQARNTTLSEASAPARGADPGQQSTPAQAGPERAVQQQAAGPAVAPLPQAGQPPAGPPAAGPAVAGPTVPSQSPAGPPQSPAGPSAPGQSPTGPSAPGQSPAGQANAGSAQAGQPASGSAQAGQPPAGQSPAGPSQPGTGPSQPGQSPTSPAQAGQSPPGPAQAGQNQTSATQAGQNPAGPNQAAQSQPGAAQAGQSQTGPAQAGQSPSGPGHPGQPHAAADSGTPRGEARGRAGEPGVVPAPRAPEPASRAGSETRGDTSSRPAGRRDDAGAGPSSRIDQLLNHSGRSGDTGPVPARTEPDAPSTTRPGDDSTPSTARTADERTAGETVRTSGETARTPGETPRGADETATRRADTTPAGDGPPNTRGADERPANPRREDGDQPNARREDDAPASPRGKDEDAAGRRGHDETTADRESDRTRAPFDFERFFNDPRWADAATRFEQRLGAYYFNLPEIRDTARTALTKMRDVLLTLTPQRADETTEGFTRRVESAFFRDDEPSSAGQVGTKVPFSDLLRHGNVRELMTAFYNAAYFNRDNPGVLAKALLDIFDNQRWDDATAAGLDMAEVRNAHRQLDESTSRAVLGRLEGRFDPTGFRFARDPFGTGNVVMRSTRAVRDMVEVVQSQRKRNNRTPEEQEALGLITSPGHYADLGTPLGRLERAFVEEHHGRPLDDSTPLPWREGITSHDSTSTNWARKAEGDGFPVIDGISATTTRMLRAVKFLGLGEEQTNMFLGALMGWMLPGRDHSLLEVMRGAQIAEVGGLRLEPNARGTAVDLYRSLPGLDLATLRREILPDGMFPHEHRYLVNATDVAGFAETQHPKVGQIANELWTQFQSGDVTQPLLAEWLTRNGIDPADSAAVRALGDRLSLPHLMALTVYTRHGHYLINNVIRTQLWSAGVSESMVRNGMVSKVDSLVKNYLDNLATGRKALPLPMALRPALHTGGGHLDSRSPMNTDAQSYVDAVRRGEAAQAKLDEAKTQGDRVAAREAGADLREARKEQRAAQEEIDSRVGRVIPKLFDEMRWHADMVDDAMRQLPAVGSPEAPVQAFRGDWLTPVYSPIYGSDMFPTGTAREFLSVSTLMEVAIRFMAENPAGDRKVLVVYQLTGQHARDISVFSSFAEDQESVLPPRSRTRRVDDPELAAQMHTQAKLLAEDMVRRGVIPEVPRDFQVIVMEEI</sequence>
<feature type="compositionally biased region" description="Gly residues" evidence="1">
    <location>
        <begin position="295"/>
        <end position="333"/>
    </location>
</feature>
<feature type="compositionally biased region" description="Basic and acidic residues" evidence="1">
    <location>
        <begin position="743"/>
        <end position="754"/>
    </location>
</feature>
<feature type="compositionally biased region" description="Low complexity" evidence="1">
    <location>
        <begin position="634"/>
        <end position="651"/>
    </location>
</feature>
<organism evidence="4 5">
    <name type="scientific">Nonomuraea longicatena</name>
    <dbReference type="NCBI Taxonomy" id="83682"/>
    <lineage>
        <taxon>Bacteria</taxon>
        <taxon>Bacillati</taxon>
        <taxon>Actinomycetota</taxon>
        <taxon>Actinomycetes</taxon>
        <taxon>Streptosporangiales</taxon>
        <taxon>Streptosporangiaceae</taxon>
        <taxon>Nonomuraea</taxon>
    </lineage>
</organism>
<feature type="compositionally biased region" description="Low complexity" evidence="1">
    <location>
        <begin position="432"/>
        <end position="451"/>
    </location>
</feature>
<feature type="compositionally biased region" description="Gly residues" evidence="1">
    <location>
        <begin position="376"/>
        <end position="398"/>
    </location>
</feature>
<evidence type="ECO:0000313" key="4">
    <source>
        <dbReference type="EMBL" id="GAA0925131.1"/>
    </source>
</evidence>
<dbReference type="Pfam" id="PF25547">
    <property type="entry name" value="WXG100_2"/>
    <property type="match status" value="1"/>
</dbReference>
<keyword evidence="2" id="KW-0472">Membrane</keyword>
<feature type="transmembrane region" description="Helical" evidence="2">
    <location>
        <begin position="110"/>
        <end position="137"/>
    </location>
</feature>
<dbReference type="Gene3D" id="3.90.176.10">
    <property type="entry name" value="Toxin ADP-ribosyltransferase, Chain A, domain 1"/>
    <property type="match status" value="1"/>
</dbReference>
<keyword evidence="5" id="KW-1185">Reference proteome</keyword>
<feature type="compositionally biased region" description="Basic and acidic residues" evidence="1">
    <location>
        <begin position="767"/>
        <end position="820"/>
    </location>
</feature>
<name>A0ABN1PAX8_9ACTN</name>
<evidence type="ECO:0000313" key="5">
    <source>
        <dbReference type="Proteomes" id="UP001501578"/>
    </source>
</evidence>
<feature type="region of interest" description="Disordered" evidence="1">
    <location>
        <begin position="286"/>
        <end position="820"/>
    </location>
</feature>
<evidence type="ECO:0000256" key="1">
    <source>
        <dbReference type="SAM" id="MobiDB-lite"/>
    </source>
</evidence>
<comment type="caution">
    <text evidence="4">The sequence shown here is derived from an EMBL/GenBank/DDBJ whole genome shotgun (WGS) entry which is preliminary data.</text>
</comment>
<feature type="compositionally biased region" description="Low complexity" evidence="1">
    <location>
        <begin position="571"/>
        <end position="619"/>
    </location>
</feature>
<proteinExistence type="predicted"/>
<evidence type="ECO:0000259" key="3">
    <source>
        <dbReference type="Pfam" id="PF25547"/>
    </source>
</evidence>
<dbReference type="EMBL" id="BAAAHQ010000011">
    <property type="protein sequence ID" value="GAA0925131.1"/>
    <property type="molecule type" value="Genomic_DNA"/>
</dbReference>
<keyword evidence="2" id="KW-1133">Transmembrane helix</keyword>
<reference evidence="4 5" key="1">
    <citation type="journal article" date="2019" name="Int. J. Syst. Evol. Microbiol.">
        <title>The Global Catalogue of Microorganisms (GCM) 10K type strain sequencing project: providing services to taxonomists for standard genome sequencing and annotation.</title>
        <authorList>
            <consortium name="The Broad Institute Genomics Platform"/>
            <consortium name="The Broad Institute Genome Sequencing Center for Infectious Disease"/>
            <person name="Wu L."/>
            <person name="Ma J."/>
        </authorList>
    </citation>
    <scope>NUCLEOTIDE SEQUENCE [LARGE SCALE GENOMIC DNA]</scope>
    <source>
        <strain evidence="4 5">JCM 11136</strain>
    </source>
</reference>
<keyword evidence="2" id="KW-0812">Transmembrane</keyword>